<protein>
    <submittedName>
        <fullName evidence="12">Mevalonate kinase</fullName>
    </submittedName>
</protein>
<keyword evidence="7" id="KW-0460">Magnesium</keyword>
<evidence type="ECO:0000259" key="11">
    <source>
        <dbReference type="Pfam" id="PF08544"/>
    </source>
</evidence>
<sequence>MEKLASGSSHAKVILLGEHAVVYGQPAIALPLPDLAMTATIEAREAGQVVIAQGYQGPLATMAEVYEGVRQLILRLLRHFDALDAPFTLRIQSNIPQERGMGSSAASAIAIIRAFFAFFDTPLPDEELQRWANVEEAITHGSPSGIDAATTAHDVPVWFVKGSVPEPMSMALHGTLIIADTGVHGQTGLAVSVVREQLANEPIETQAHIDALGAIARDTREDLAHDDIIALGNHMNAAHQHLAALGVSHPQLEALVKAAREAGALGAKLTGGGVGGAMLALAKDDTDAHRIMLALEAAGAQEVWSQQYPQI</sequence>
<dbReference type="InterPro" id="IPR006205">
    <property type="entry name" value="Mev_gal_kin"/>
</dbReference>
<dbReference type="SUPFAM" id="SSF54211">
    <property type="entry name" value="Ribosomal protein S5 domain 2-like"/>
    <property type="match status" value="1"/>
</dbReference>
<dbReference type="EMBL" id="JWHT01000053">
    <property type="protein sequence ID" value="KIU20999.1"/>
    <property type="molecule type" value="Genomic_DNA"/>
</dbReference>
<keyword evidence="4" id="KW-0547">Nucleotide-binding</keyword>
<dbReference type="SUPFAM" id="SSF55060">
    <property type="entry name" value="GHMP Kinase, C-terminal domain"/>
    <property type="match status" value="1"/>
</dbReference>
<dbReference type="InterPro" id="IPR014721">
    <property type="entry name" value="Ribsml_uS5_D2-typ_fold_subgr"/>
</dbReference>
<dbReference type="PRINTS" id="PR00959">
    <property type="entry name" value="MEVGALKINASE"/>
</dbReference>
<dbReference type="GO" id="GO:0004496">
    <property type="term" value="F:mevalonate kinase activity"/>
    <property type="evidence" value="ECO:0007669"/>
    <property type="project" value="InterPro"/>
</dbReference>
<reference evidence="12 13" key="1">
    <citation type="journal article" date="2015" name="Microbiology (Mosc.)">
        <title>Genomics of the Weissella cibaria species with an examination of its metabolic traits.</title>
        <authorList>
            <person name="Lynch K.M."/>
            <person name="Lucid A."/>
            <person name="Arendt E.K."/>
            <person name="Sleator R.D."/>
            <person name="Lucey B."/>
            <person name="Coffey A."/>
        </authorList>
    </citation>
    <scope>NUCLEOTIDE SEQUENCE [LARGE SCALE GENOMIC DNA]</scope>
    <source>
        <strain evidence="12 13">AB3b</strain>
    </source>
</reference>
<keyword evidence="6" id="KW-0067">ATP-binding</keyword>
<evidence type="ECO:0000259" key="10">
    <source>
        <dbReference type="Pfam" id="PF00288"/>
    </source>
</evidence>
<dbReference type="Gene3D" id="3.30.70.890">
    <property type="entry name" value="GHMP kinase, C-terminal domain"/>
    <property type="match status" value="1"/>
</dbReference>
<dbReference type="PATRIC" id="fig|137591.24.peg.2008"/>
<dbReference type="InterPro" id="IPR036554">
    <property type="entry name" value="GHMP_kinase_C_sf"/>
</dbReference>
<dbReference type="UniPathway" id="UPA00057">
    <property type="reaction ID" value="UER00098"/>
</dbReference>
<evidence type="ECO:0000256" key="3">
    <source>
        <dbReference type="ARBA" id="ARBA00022679"/>
    </source>
</evidence>
<dbReference type="NCBIfam" id="TIGR00549">
    <property type="entry name" value="mevalon_kin"/>
    <property type="match status" value="1"/>
</dbReference>
<evidence type="ECO:0000256" key="9">
    <source>
        <dbReference type="ARBA" id="ARBA00029438"/>
    </source>
</evidence>
<evidence type="ECO:0000256" key="8">
    <source>
        <dbReference type="ARBA" id="ARBA00023098"/>
    </source>
</evidence>
<evidence type="ECO:0000256" key="5">
    <source>
        <dbReference type="ARBA" id="ARBA00022777"/>
    </source>
</evidence>
<dbReference type="AlphaFoldDB" id="A0A0D1K7P1"/>
<keyword evidence="1" id="KW-0963">Cytoplasm</keyword>
<evidence type="ECO:0000256" key="6">
    <source>
        <dbReference type="ARBA" id="ARBA00022840"/>
    </source>
</evidence>
<evidence type="ECO:0000256" key="4">
    <source>
        <dbReference type="ARBA" id="ARBA00022741"/>
    </source>
</evidence>
<evidence type="ECO:0000256" key="2">
    <source>
        <dbReference type="ARBA" id="ARBA00022516"/>
    </source>
</evidence>
<dbReference type="RefSeq" id="WP_080866840.1">
    <property type="nucleotide sequence ID" value="NZ_JWHT01000053.1"/>
</dbReference>
<keyword evidence="3" id="KW-0808">Transferase</keyword>
<dbReference type="InterPro" id="IPR006204">
    <property type="entry name" value="GHMP_kinase_N_dom"/>
</dbReference>
<dbReference type="Pfam" id="PF00288">
    <property type="entry name" value="GHMP_kinases_N"/>
    <property type="match status" value="1"/>
</dbReference>
<dbReference type="Proteomes" id="UP000032289">
    <property type="component" value="Unassembled WGS sequence"/>
</dbReference>
<keyword evidence="2" id="KW-0444">Lipid biosynthesis</keyword>
<gene>
    <name evidence="12" type="ORF">ab3b_02068</name>
</gene>
<dbReference type="PANTHER" id="PTHR43290">
    <property type="entry name" value="MEVALONATE KINASE"/>
    <property type="match status" value="1"/>
</dbReference>
<comment type="caution">
    <text evidence="12">The sequence shown here is derived from an EMBL/GenBank/DDBJ whole genome shotgun (WGS) entry which is preliminary data.</text>
</comment>
<organism evidence="12 13">
    <name type="scientific">Weissella cibaria</name>
    <dbReference type="NCBI Taxonomy" id="137591"/>
    <lineage>
        <taxon>Bacteria</taxon>
        <taxon>Bacillati</taxon>
        <taxon>Bacillota</taxon>
        <taxon>Bacilli</taxon>
        <taxon>Lactobacillales</taxon>
        <taxon>Lactobacillaceae</taxon>
        <taxon>Weissella</taxon>
    </lineage>
</organism>
<name>A0A0D1K7P1_9LACO</name>
<evidence type="ECO:0000313" key="12">
    <source>
        <dbReference type="EMBL" id="KIU20999.1"/>
    </source>
</evidence>
<dbReference type="GO" id="GO:0005829">
    <property type="term" value="C:cytosol"/>
    <property type="evidence" value="ECO:0007669"/>
    <property type="project" value="TreeGrafter"/>
</dbReference>
<accession>A0A0D1K7P1</accession>
<proteinExistence type="predicted"/>
<evidence type="ECO:0000313" key="13">
    <source>
        <dbReference type="Proteomes" id="UP000032289"/>
    </source>
</evidence>
<comment type="pathway">
    <text evidence="9">Isoprenoid biosynthesis; isopentenyl diphosphate biosynthesis via mevalonate pathway; isopentenyl diphosphate from (R)-mevalonate: step 1/3.</text>
</comment>
<dbReference type="GO" id="GO:0005524">
    <property type="term" value="F:ATP binding"/>
    <property type="evidence" value="ECO:0007669"/>
    <property type="project" value="UniProtKB-KW"/>
</dbReference>
<keyword evidence="5 12" id="KW-0418">Kinase</keyword>
<dbReference type="Pfam" id="PF08544">
    <property type="entry name" value="GHMP_kinases_C"/>
    <property type="match status" value="1"/>
</dbReference>
<dbReference type="InterPro" id="IPR020568">
    <property type="entry name" value="Ribosomal_Su5_D2-typ_SF"/>
</dbReference>
<dbReference type="PANTHER" id="PTHR43290:SF2">
    <property type="entry name" value="MEVALONATE KINASE"/>
    <property type="match status" value="1"/>
</dbReference>
<evidence type="ECO:0000256" key="7">
    <source>
        <dbReference type="ARBA" id="ARBA00022842"/>
    </source>
</evidence>
<evidence type="ECO:0000256" key="1">
    <source>
        <dbReference type="ARBA" id="ARBA00022490"/>
    </source>
</evidence>
<dbReference type="Gene3D" id="3.30.230.10">
    <property type="match status" value="1"/>
</dbReference>
<feature type="domain" description="GHMP kinase N-terminal" evidence="10">
    <location>
        <begin position="72"/>
        <end position="151"/>
    </location>
</feature>
<feature type="domain" description="GHMP kinase C-terminal" evidence="11">
    <location>
        <begin position="220"/>
        <end position="300"/>
    </location>
</feature>
<dbReference type="GO" id="GO:0019287">
    <property type="term" value="P:isopentenyl diphosphate biosynthetic process, mevalonate pathway"/>
    <property type="evidence" value="ECO:0007669"/>
    <property type="project" value="UniProtKB-UniPathway"/>
</dbReference>
<dbReference type="InterPro" id="IPR013750">
    <property type="entry name" value="GHMP_kinase_C_dom"/>
</dbReference>
<keyword evidence="8" id="KW-0443">Lipid metabolism</keyword>